<evidence type="ECO:0000313" key="1">
    <source>
        <dbReference type="Proteomes" id="UP000887565"/>
    </source>
</evidence>
<dbReference type="Proteomes" id="UP000887565">
    <property type="component" value="Unplaced"/>
</dbReference>
<dbReference type="AlphaFoldDB" id="A0A915HVR5"/>
<protein>
    <submittedName>
        <fullName evidence="2">Uncharacterized protein</fullName>
    </submittedName>
</protein>
<evidence type="ECO:0000313" key="2">
    <source>
        <dbReference type="WBParaSite" id="nRc.2.0.1.t05994-RA"/>
    </source>
</evidence>
<organism evidence="1 2">
    <name type="scientific">Romanomermis culicivorax</name>
    <name type="common">Nematode worm</name>
    <dbReference type="NCBI Taxonomy" id="13658"/>
    <lineage>
        <taxon>Eukaryota</taxon>
        <taxon>Metazoa</taxon>
        <taxon>Ecdysozoa</taxon>
        <taxon>Nematoda</taxon>
        <taxon>Enoplea</taxon>
        <taxon>Dorylaimia</taxon>
        <taxon>Mermithida</taxon>
        <taxon>Mermithoidea</taxon>
        <taxon>Mermithidae</taxon>
        <taxon>Romanomermis</taxon>
    </lineage>
</organism>
<dbReference type="WBParaSite" id="nRc.2.0.1.t05994-RA">
    <property type="protein sequence ID" value="nRc.2.0.1.t05994-RA"/>
    <property type="gene ID" value="nRc.2.0.1.g05994"/>
</dbReference>
<name>A0A915HVR5_ROMCU</name>
<reference evidence="2" key="1">
    <citation type="submission" date="2022-11" db="UniProtKB">
        <authorList>
            <consortium name="WormBaseParasite"/>
        </authorList>
    </citation>
    <scope>IDENTIFICATION</scope>
</reference>
<sequence>MHMERASAHVPTCTTKERFLLDRGRTAISSIFVAPVLLSKKSYHCRERASRVGKNGIYFHWSAMDAWAQGTPAALEGHSAVEALPNEVVS</sequence>
<accession>A0A915HVR5</accession>
<proteinExistence type="predicted"/>
<keyword evidence="1" id="KW-1185">Reference proteome</keyword>